<reference evidence="2" key="1">
    <citation type="submission" date="2016-10" db="EMBL/GenBank/DDBJ databases">
        <authorList>
            <person name="Varghese N."/>
            <person name="Submissions S."/>
        </authorList>
    </citation>
    <scope>NUCLEOTIDE SEQUENCE [LARGE SCALE GENOMIC DNA]</scope>
    <source>
        <strain evidence="2">DSM 45004</strain>
    </source>
</reference>
<organism evidence="1 2">
    <name type="scientific">Actinopolyspora alba</name>
    <dbReference type="NCBI Taxonomy" id="673379"/>
    <lineage>
        <taxon>Bacteria</taxon>
        <taxon>Bacillati</taxon>
        <taxon>Actinomycetota</taxon>
        <taxon>Actinomycetes</taxon>
        <taxon>Actinopolysporales</taxon>
        <taxon>Actinopolysporaceae</taxon>
        <taxon>Actinopolyspora</taxon>
        <taxon>Actinopolyspora alba group</taxon>
    </lineage>
</organism>
<name>A0A1I2BE05_9ACTN</name>
<accession>A0A1I2BE05</accession>
<keyword evidence="2" id="KW-1185">Reference proteome</keyword>
<dbReference type="EMBL" id="FOMZ01000016">
    <property type="protein sequence ID" value="SFE54289.1"/>
    <property type="molecule type" value="Genomic_DNA"/>
</dbReference>
<gene>
    <name evidence="1" type="ORF">SAMN04487819_11650</name>
</gene>
<protein>
    <submittedName>
        <fullName evidence="1">Uncharacterized protein</fullName>
    </submittedName>
</protein>
<dbReference type="AlphaFoldDB" id="A0A1I2BE05"/>
<evidence type="ECO:0000313" key="1">
    <source>
        <dbReference type="EMBL" id="SFE54289.1"/>
    </source>
</evidence>
<dbReference type="Proteomes" id="UP000198716">
    <property type="component" value="Unassembled WGS sequence"/>
</dbReference>
<sequence length="68" mass="7620">MTPGEFAMWVAHEQWRMEQLSHDIPGRVATGRQCREAADVFELLADRLRRYADELDGATVIEGSGSDA</sequence>
<evidence type="ECO:0000313" key="2">
    <source>
        <dbReference type="Proteomes" id="UP000198716"/>
    </source>
</evidence>
<proteinExistence type="predicted"/>
<dbReference type="RefSeq" id="WP_092929193.1">
    <property type="nucleotide sequence ID" value="NZ_FOMZ01000016.1"/>
</dbReference>